<evidence type="ECO:0000256" key="19">
    <source>
        <dbReference type="PIRNR" id="PIRNR017184"/>
    </source>
</evidence>
<dbReference type="GO" id="GO:0046872">
    <property type="term" value="F:metal ion binding"/>
    <property type="evidence" value="ECO:0007669"/>
    <property type="project" value="UniProtKB-UniRule"/>
</dbReference>
<organism evidence="22 23">
    <name type="scientific">Denitrovibrio acetiphilus (strain DSM 12809 / NBRC 114555 / N2460)</name>
    <dbReference type="NCBI Taxonomy" id="522772"/>
    <lineage>
        <taxon>Bacteria</taxon>
        <taxon>Pseudomonadati</taxon>
        <taxon>Deferribacterota</taxon>
        <taxon>Deferribacteres</taxon>
        <taxon>Deferribacterales</taxon>
        <taxon>Geovibrionaceae</taxon>
        <taxon>Denitrovibrio</taxon>
    </lineage>
</organism>
<dbReference type="Gene3D" id="3.40.50.10260">
    <property type="entry name" value="YjeF N-terminal domain"/>
    <property type="match status" value="1"/>
</dbReference>
<dbReference type="InterPro" id="IPR036652">
    <property type="entry name" value="YjeF_N_dom_sf"/>
</dbReference>
<keyword evidence="12 17" id="KW-0456">Lyase</keyword>
<comment type="subunit">
    <text evidence="17">Homotetramer.</text>
</comment>
<comment type="function">
    <text evidence="17">Catalyzes the dehydration of the S-form of NAD(P)HX at the expense of ADP, which is converted to AMP. Together with NAD(P)HX epimerase, which catalyzes the epimerization of the S- and R-forms, the enzyme allows the repair of both epimers of NAD(P)HX, a damaged form of NAD(P)H that is a result of enzymatic or heat-dependent hydration.</text>
</comment>
<dbReference type="GO" id="GO:0110051">
    <property type="term" value="P:metabolite repair"/>
    <property type="evidence" value="ECO:0007669"/>
    <property type="project" value="TreeGrafter"/>
</dbReference>
<keyword evidence="9 18" id="KW-0630">Potassium</keyword>
<keyword evidence="22" id="KW-0808">Transferase</keyword>
<dbReference type="Gene3D" id="3.40.1190.20">
    <property type="match status" value="1"/>
</dbReference>
<dbReference type="SUPFAM" id="SSF64153">
    <property type="entry name" value="YjeF N-terminal domain-like"/>
    <property type="match status" value="1"/>
</dbReference>
<sequence>MEILNSSQMGIADAYAINETGIPSAVLMENAAISVVDEVMAAMPNAVSAAIVTGTGNNGGDGFAVARLLINAGLACDIYLACDETKLKGDALINFNILKNYDAPIFNVEQNDLPSFADYDFVVDALFGTGLARPLEGFYEALVQNINLTANFVVAVDIPSGLSGDTHNVIGECVDADLTVTFARPKLPHVMYPARGFCGDIVVADISIPDFAVDEADCNIFLLDENTLPCTPPREPDSYKGDFGHAVMAGGSEGKSGAVFMASRACARCGAGLTTTAVPEGLIQAAEIVNPEIMSIRLAGDTHFTSAGAEKLSEFMKGKTVLAIGPGIGREEETAEFVKNVVSMTDTPLIIDADGINLIGDMPLDKLSGRCILTPHIGEFARLIGKDKEHIMSERLELAMLFAQQNDIVLVLKSADTIIALPSGEVFVNTTGSPSLSKGGSGDCLTGLIAGFVSQGYDLDESACLGVYTLGRTAEIVSEGVNEKSVLTTDIIENIWKTLNELEENS</sequence>
<name>D4H0I9_DENA2</name>
<feature type="binding site" evidence="18">
    <location>
        <begin position="57"/>
        <end position="61"/>
    </location>
    <ligand>
        <name>(6S)-NADPHX</name>
        <dbReference type="ChEBI" id="CHEBI:64076"/>
    </ligand>
</feature>
<comment type="catalytic activity">
    <reaction evidence="2 18 19">
        <text>(6R)-NADPHX = (6S)-NADPHX</text>
        <dbReference type="Rhea" id="RHEA:32227"/>
        <dbReference type="ChEBI" id="CHEBI:64076"/>
        <dbReference type="ChEBI" id="CHEBI:64077"/>
        <dbReference type="EC" id="5.1.99.6"/>
    </reaction>
</comment>
<evidence type="ECO:0000259" key="21">
    <source>
        <dbReference type="PROSITE" id="PS51385"/>
    </source>
</evidence>
<evidence type="ECO:0000256" key="9">
    <source>
        <dbReference type="ARBA" id="ARBA00022958"/>
    </source>
</evidence>
<feature type="binding site" evidence="17">
    <location>
        <begin position="413"/>
        <end position="417"/>
    </location>
    <ligand>
        <name>AMP</name>
        <dbReference type="ChEBI" id="CHEBI:456215"/>
    </ligand>
</feature>
<evidence type="ECO:0000259" key="20">
    <source>
        <dbReference type="PROSITE" id="PS51383"/>
    </source>
</evidence>
<feature type="domain" description="YjeF C-terminal" evidence="20">
    <location>
        <begin position="223"/>
        <end position="502"/>
    </location>
</feature>
<dbReference type="PROSITE" id="PS51383">
    <property type="entry name" value="YJEF_C_3"/>
    <property type="match status" value="1"/>
</dbReference>
<evidence type="ECO:0000256" key="16">
    <source>
        <dbReference type="ARBA" id="ARBA00049209"/>
    </source>
</evidence>
<keyword evidence="22" id="KW-0418">Kinase</keyword>
<evidence type="ECO:0000256" key="17">
    <source>
        <dbReference type="HAMAP-Rule" id="MF_01965"/>
    </source>
</evidence>
<comment type="similarity">
    <text evidence="4 19">In the C-terminal section; belongs to the NnrD/CARKD family.</text>
</comment>
<comment type="cofactor">
    <cofactor evidence="18 19">
        <name>K(+)</name>
        <dbReference type="ChEBI" id="CHEBI:29103"/>
    </cofactor>
    <text evidence="18 19">Binds 1 potassium ion per subunit.</text>
</comment>
<comment type="similarity">
    <text evidence="17">Belongs to the NnrD/CARKD family.</text>
</comment>
<evidence type="ECO:0000256" key="5">
    <source>
        <dbReference type="ARBA" id="ARBA00022723"/>
    </source>
</evidence>
<evidence type="ECO:0000256" key="8">
    <source>
        <dbReference type="ARBA" id="ARBA00022857"/>
    </source>
</evidence>
<dbReference type="PANTHER" id="PTHR12592">
    <property type="entry name" value="ATP-DEPENDENT (S)-NAD(P)H-HYDRATE DEHYDRATASE FAMILY MEMBER"/>
    <property type="match status" value="1"/>
</dbReference>
<dbReference type="EC" id="5.1.99.6" evidence="19"/>
<keyword evidence="7 17" id="KW-0067">ATP-binding</keyword>
<protein>
    <recommendedName>
        <fullName evidence="19">Bifunctional NAD(P)H-hydrate repair enzyme</fullName>
    </recommendedName>
    <alternativeName>
        <fullName evidence="19">Nicotinamide nucleotide repair protein</fullName>
    </alternativeName>
    <domain>
        <recommendedName>
            <fullName evidence="19">ADP-dependent (S)-NAD(P)H-hydrate dehydratase</fullName>
            <ecNumber evidence="19">4.2.1.136</ecNumber>
        </recommendedName>
        <alternativeName>
            <fullName evidence="19">ADP-dependent NAD(P)HX dehydratase</fullName>
        </alternativeName>
    </domain>
    <domain>
        <recommendedName>
            <fullName evidence="19">NAD(P)H-hydrate epimerase</fullName>
            <ecNumber evidence="19">5.1.99.6</ecNumber>
        </recommendedName>
    </domain>
</protein>
<dbReference type="PROSITE" id="PS51385">
    <property type="entry name" value="YJEF_N"/>
    <property type="match status" value="1"/>
</dbReference>
<feature type="binding site" evidence="17">
    <location>
        <position position="442"/>
    </location>
    <ligand>
        <name>AMP</name>
        <dbReference type="ChEBI" id="CHEBI:456215"/>
    </ligand>
</feature>
<dbReference type="HOGENOM" id="CLU_024853_4_1_0"/>
<evidence type="ECO:0000256" key="18">
    <source>
        <dbReference type="HAMAP-Rule" id="MF_01966"/>
    </source>
</evidence>
<evidence type="ECO:0000256" key="12">
    <source>
        <dbReference type="ARBA" id="ARBA00023239"/>
    </source>
</evidence>
<dbReference type="InParanoid" id="D4H0I9"/>
<feature type="domain" description="YjeF N-terminal" evidence="21">
    <location>
        <begin position="9"/>
        <end position="214"/>
    </location>
</feature>
<comment type="function">
    <text evidence="14 19">Bifunctional enzyme that catalyzes the epimerization of the S- and R-forms of NAD(P)HX and the dehydration of the S-form of NAD(P)HX at the expense of ADP, which is converted to AMP. This allows the repair of both epimers of NAD(P)HX, a damaged form of NAD(P)H that is a result of enzymatic or heat-dependent hydration.</text>
</comment>
<evidence type="ECO:0000256" key="14">
    <source>
        <dbReference type="ARBA" id="ARBA00025153"/>
    </source>
</evidence>
<dbReference type="GO" id="GO:0052856">
    <property type="term" value="F:NAD(P)HX epimerase activity"/>
    <property type="evidence" value="ECO:0007669"/>
    <property type="project" value="UniProtKB-UniRule"/>
</dbReference>
<evidence type="ECO:0000256" key="4">
    <source>
        <dbReference type="ARBA" id="ARBA00009524"/>
    </source>
</evidence>
<dbReference type="GO" id="GO:0016301">
    <property type="term" value="F:kinase activity"/>
    <property type="evidence" value="ECO:0007669"/>
    <property type="project" value="UniProtKB-KW"/>
</dbReference>
<dbReference type="InterPro" id="IPR004443">
    <property type="entry name" value="YjeF_N_dom"/>
</dbReference>
<dbReference type="InterPro" id="IPR030677">
    <property type="entry name" value="Nnr"/>
</dbReference>
<dbReference type="eggNOG" id="COG0063">
    <property type="taxonomic scope" value="Bacteria"/>
</dbReference>
<dbReference type="PaxDb" id="522772-Dacet_1738"/>
<dbReference type="CDD" id="cd01171">
    <property type="entry name" value="YXKO-related"/>
    <property type="match status" value="1"/>
</dbReference>
<evidence type="ECO:0000256" key="7">
    <source>
        <dbReference type="ARBA" id="ARBA00022840"/>
    </source>
</evidence>
<dbReference type="Proteomes" id="UP000002012">
    <property type="component" value="Chromosome"/>
</dbReference>
<evidence type="ECO:0000256" key="11">
    <source>
        <dbReference type="ARBA" id="ARBA00023235"/>
    </source>
</evidence>
<evidence type="ECO:0000256" key="13">
    <source>
        <dbReference type="ARBA" id="ARBA00023268"/>
    </source>
</evidence>
<comment type="cofactor">
    <cofactor evidence="17">
        <name>Mg(2+)</name>
        <dbReference type="ChEBI" id="CHEBI:18420"/>
    </cofactor>
</comment>
<proteinExistence type="inferred from homology"/>
<evidence type="ECO:0000313" key="22">
    <source>
        <dbReference type="EMBL" id="ADD68502.1"/>
    </source>
</evidence>
<keyword evidence="23" id="KW-1185">Reference proteome</keyword>
<comment type="catalytic activity">
    <reaction evidence="15 17 19">
        <text>(6S)-NADHX + ADP = AMP + phosphate + NADH + H(+)</text>
        <dbReference type="Rhea" id="RHEA:32223"/>
        <dbReference type="ChEBI" id="CHEBI:15378"/>
        <dbReference type="ChEBI" id="CHEBI:43474"/>
        <dbReference type="ChEBI" id="CHEBI:57945"/>
        <dbReference type="ChEBI" id="CHEBI:64074"/>
        <dbReference type="ChEBI" id="CHEBI:456215"/>
        <dbReference type="ChEBI" id="CHEBI:456216"/>
        <dbReference type="EC" id="4.2.1.136"/>
    </reaction>
</comment>
<feature type="binding site" evidence="18">
    <location>
        <position position="160"/>
    </location>
    <ligand>
        <name>K(+)</name>
        <dbReference type="ChEBI" id="CHEBI:29103"/>
    </ligand>
</feature>
<keyword evidence="6 17" id="KW-0547">Nucleotide-binding</keyword>
<dbReference type="AlphaFoldDB" id="D4H0I9"/>
<gene>
    <name evidence="17" type="primary">nnrD</name>
    <name evidence="18" type="synonym">nnrE</name>
    <name evidence="22" type="ordered locus">Dacet_1738</name>
</gene>
<evidence type="ECO:0000256" key="10">
    <source>
        <dbReference type="ARBA" id="ARBA00023027"/>
    </source>
</evidence>
<dbReference type="GO" id="GO:0046496">
    <property type="term" value="P:nicotinamide nucleotide metabolic process"/>
    <property type="evidence" value="ECO:0007669"/>
    <property type="project" value="UniProtKB-UniRule"/>
</dbReference>
<comment type="similarity">
    <text evidence="18">Belongs to the NnrE/AIBP family.</text>
</comment>
<dbReference type="InterPro" id="IPR000631">
    <property type="entry name" value="CARKD"/>
</dbReference>
<comment type="catalytic activity">
    <reaction evidence="1 18 19">
        <text>(6R)-NADHX = (6S)-NADHX</text>
        <dbReference type="Rhea" id="RHEA:32215"/>
        <dbReference type="ChEBI" id="CHEBI:64074"/>
        <dbReference type="ChEBI" id="CHEBI:64075"/>
        <dbReference type="EC" id="5.1.99.6"/>
    </reaction>
</comment>
<evidence type="ECO:0000313" key="23">
    <source>
        <dbReference type="Proteomes" id="UP000002012"/>
    </source>
</evidence>
<feature type="binding site" evidence="18">
    <location>
        <position position="139"/>
    </location>
    <ligand>
        <name>(6S)-NADPHX</name>
        <dbReference type="ChEBI" id="CHEBI:64076"/>
    </ligand>
</feature>
<dbReference type="InterPro" id="IPR029056">
    <property type="entry name" value="Ribokinase-like"/>
</dbReference>
<dbReference type="FunCoup" id="D4H0I9">
    <property type="interactions" value="283"/>
</dbReference>
<feature type="binding site" evidence="18">
    <location>
        <position position="157"/>
    </location>
    <ligand>
        <name>(6S)-NADPHX</name>
        <dbReference type="ChEBI" id="CHEBI:64076"/>
    </ligand>
</feature>
<dbReference type="EC" id="4.2.1.136" evidence="19"/>
<dbReference type="RefSeq" id="WP_013011013.1">
    <property type="nucleotide sequence ID" value="NC_013943.1"/>
</dbReference>
<comment type="catalytic activity">
    <reaction evidence="16 17 19">
        <text>(6S)-NADPHX + ADP = AMP + phosphate + NADPH + H(+)</text>
        <dbReference type="Rhea" id="RHEA:32235"/>
        <dbReference type="ChEBI" id="CHEBI:15378"/>
        <dbReference type="ChEBI" id="CHEBI:43474"/>
        <dbReference type="ChEBI" id="CHEBI:57783"/>
        <dbReference type="ChEBI" id="CHEBI:64076"/>
        <dbReference type="ChEBI" id="CHEBI:456215"/>
        <dbReference type="ChEBI" id="CHEBI:456216"/>
        <dbReference type="EC" id="4.2.1.136"/>
    </reaction>
</comment>
<dbReference type="GO" id="GO:0005524">
    <property type="term" value="F:ATP binding"/>
    <property type="evidence" value="ECO:0007669"/>
    <property type="project" value="UniProtKB-UniRule"/>
</dbReference>
<evidence type="ECO:0000256" key="15">
    <source>
        <dbReference type="ARBA" id="ARBA00048238"/>
    </source>
</evidence>
<dbReference type="OrthoDB" id="9806925at2"/>
<dbReference type="Pfam" id="PF03853">
    <property type="entry name" value="YjeF_N"/>
    <property type="match status" value="1"/>
</dbReference>
<keyword evidence="8 17" id="KW-0521">NADP</keyword>
<keyword evidence="5 18" id="KW-0479">Metal-binding</keyword>
<comment type="function">
    <text evidence="18">Catalyzes the epimerization of the S- and R-forms of NAD(P)HX, a damaged form of NAD(P)H that is a result of enzymatic or heat-dependent hydration. This is a prerequisite for the S-specific NAD(P)H-hydrate dehydratase to allow the repair of both epimers of NAD(P)HX.</text>
</comment>
<keyword evidence="10 17" id="KW-0520">NAD</keyword>
<reference evidence="22 23" key="1">
    <citation type="journal article" date="2010" name="Stand. Genomic Sci.">
        <title>Complete genome sequence of Denitrovibrio acetiphilus type strain (N2460).</title>
        <authorList>
            <person name="Kiss H."/>
            <person name="Lang E."/>
            <person name="Lapidus A."/>
            <person name="Copeland A."/>
            <person name="Nolan M."/>
            <person name="Glavina Del Rio T."/>
            <person name="Chen F."/>
            <person name="Lucas S."/>
            <person name="Tice H."/>
            <person name="Cheng J.F."/>
            <person name="Han C."/>
            <person name="Goodwin L."/>
            <person name="Pitluck S."/>
            <person name="Liolios K."/>
            <person name="Pati A."/>
            <person name="Ivanova N."/>
            <person name="Mavromatis K."/>
            <person name="Chen A."/>
            <person name="Palaniappan K."/>
            <person name="Land M."/>
            <person name="Hauser L."/>
            <person name="Chang Y.J."/>
            <person name="Jeffries C.D."/>
            <person name="Detter J.C."/>
            <person name="Brettin T."/>
            <person name="Spring S."/>
            <person name="Rohde M."/>
            <person name="Goker M."/>
            <person name="Woyke T."/>
            <person name="Bristow J."/>
            <person name="Eisen J.A."/>
            <person name="Markowitz V."/>
            <person name="Hugenholtz P."/>
            <person name="Kyrpides N.C."/>
            <person name="Klenk H.P."/>
        </authorList>
    </citation>
    <scope>NUCLEOTIDE SEQUENCE [LARGE SCALE GENOMIC DNA]</scope>
    <source>
        <strain evidence="23">DSM 12809 / NBRC 114555 / N2460</strain>
    </source>
</reference>
<dbReference type="HAMAP" id="MF_01965">
    <property type="entry name" value="NADHX_dehydratase"/>
    <property type="match status" value="1"/>
</dbReference>
<dbReference type="EMBL" id="CP001968">
    <property type="protein sequence ID" value="ADD68502.1"/>
    <property type="molecule type" value="Genomic_DNA"/>
</dbReference>
<dbReference type="PANTHER" id="PTHR12592:SF0">
    <property type="entry name" value="ATP-DEPENDENT (S)-NAD(P)H-HYDRATE DEHYDRATASE"/>
    <property type="match status" value="1"/>
</dbReference>
<feature type="binding site" evidence="17">
    <location>
        <position position="327"/>
    </location>
    <ligand>
        <name>(6S)-NADPHX</name>
        <dbReference type="ChEBI" id="CHEBI:64076"/>
    </ligand>
</feature>
<dbReference type="SUPFAM" id="SSF53613">
    <property type="entry name" value="Ribokinase-like"/>
    <property type="match status" value="1"/>
</dbReference>
<keyword evidence="13" id="KW-0511">Multifunctional enzyme</keyword>
<dbReference type="NCBIfam" id="TIGR00197">
    <property type="entry name" value="yjeF_nterm"/>
    <property type="match status" value="1"/>
</dbReference>
<evidence type="ECO:0000256" key="6">
    <source>
        <dbReference type="ARBA" id="ARBA00022741"/>
    </source>
</evidence>
<dbReference type="PIRSF" id="PIRSF017184">
    <property type="entry name" value="Nnr"/>
    <property type="match status" value="1"/>
</dbReference>
<feature type="binding site" evidence="17">
    <location>
        <position position="258"/>
    </location>
    <ligand>
        <name>(6S)-NADPHX</name>
        <dbReference type="ChEBI" id="CHEBI:64076"/>
    </ligand>
</feature>
<dbReference type="GO" id="GO:0052855">
    <property type="term" value="F:ADP-dependent NAD(P)H-hydrate dehydratase activity"/>
    <property type="evidence" value="ECO:0007669"/>
    <property type="project" value="UniProtKB-UniRule"/>
</dbReference>
<evidence type="ECO:0000256" key="3">
    <source>
        <dbReference type="ARBA" id="ARBA00006001"/>
    </source>
</evidence>
<feature type="binding site" evidence="18">
    <location>
        <position position="124"/>
    </location>
    <ligand>
        <name>K(+)</name>
        <dbReference type="ChEBI" id="CHEBI:29103"/>
    </ligand>
</feature>
<feature type="binding site" evidence="18">
    <location>
        <begin position="128"/>
        <end position="134"/>
    </location>
    <ligand>
        <name>(6S)-NADPHX</name>
        <dbReference type="ChEBI" id="CHEBI:64076"/>
    </ligand>
</feature>
<evidence type="ECO:0000256" key="2">
    <source>
        <dbReference type="ARBA" id="ARBA00000909"/>
    </source>
</evidence>
<dbReference type="HAMAP" id="MF_01966">
    <property type="entry name" value="NADHX_epimerase"/>
    <property type="match status" value="1"/>
</dbReference>
<accession>D4H0I9</accession>
<dbReference type="NCBIfam" id="TIGR00196">
    <property type="entry name" value="yjeF_cterm"/>
    <property type="match status" value="1"/>
</dbReference>
<evidence type="ECO:0000256" key="1">
    <source>
        <dbReference type="ARBA" id="ARBA00000013"/>
    </source>
</evidence>
<feature type="binding site" evidence="18">
    <location>
        <position position="58"/>
    </location>
    <ligand>
        <name>K(+)</name>
        <dbReference type="ChEBI" id="CHEBI:29103"/>
    </ligand>
</feature>
<comment type="similarity">
    <text evidence="3 19">In the N-terminal section; belongs to the NnrE/AIBP family.</text>
</comment>
<dbReference type="eggNOG" id="COG0062">
    <property type="taxonomic scope" value="Bacteria"/>
</dbReference>
<dbReference type="STRING" id="522772.Dacet_1738"/>
<feature type="binding site" evidence="17">
    <location>
        <position position="376"/>
    </location>
    <ligand>
        <name>(6S)-NADPHX</name>
        <dbReference type="ChEBI" id="CHEBI:64076"/>
    </ligand>
</feature>
<dbReference type="KEGG" id="dap:Dacet_1738"/>
<feature type="binding site" evidence="17">
    <location>
        <position position="443"/>
    </location>
    <ligand>
        <name>(6S)-NADPHX</name>
        <dbReference type="ChEBI" id="CHEBI:64076"/>
    </ligand>
</feature>
<dbReference type="Pfam" id="PF01256">
    <property type="entry name" value="Carb_kinase"/>
    <property type="match status" value="1"/>
</dbReference>
<keyword evidence="11 18" id="KW-0413">Isomerase</keyword>